<gene>
    <name evidence="1" type="ORF">L6452_44359</name>
</gene>
<comment type="caution">
    <text evidence="1">The sequence shown here is derived from an EMBL/GenBank/DDBJ whole genome shotgun (WGS) entry which is preliminary data.</text>
</comment>
<reference evidence="2" key="1">
    <citation type="journal article" date="2022" name="Mol. Ecol. Resour.">
        <title>The genomes of chicory, endive, great burdock and yacon provide insights into Asteraceae palaeo-polyploidization history and plant inulin production.</title>
        <authorList>
            <person name="Fan W."/>
            <person name="Wang S."/>
            <person name="Wang H."/>
            <person name="Wang A."/>
            <person name="Jiang F."/>
            <person name="Liu H."/>
            <person name="Zhao H."/>
            <person name="Xu D."/>
            <person name="Zhang Y."/>
        </authorList>
    </citation>
    <scope>NUCLEOTIDE SEQUENCE [LARGE SCALE GENOMIC DNA]</scope>
    <source>
        <strain evidence="2">cv. Niubang</strain>
    </source>
</reference>
<dbReference type="Proteomes" id="UP001055879">
    <property type="component" value="Linkage Group LG18"/>
</dbReference>
<dbReference type="EMBL" id="CM042064">
    <property type="protein sequence ID" value="KAI3665729.1"/>
    <property type="molecule type" value="Genomic_DNA"/>
</dbReference>
<accession>A0ACB8XF15</accession>
<sequence length="243" mass="26845">MAKKLMTNGERFGFVRFEAVTNVRAFAIRLNQIWIGTYKLRVFIANHNVRELANHNGREFKGAGKLQKRKEEERIEEGQIGTTKSLKQSSYAEVVRNGRKKDAEDGESKQQTLGRWEPDEVCMKFLQTCAVGSITTPDNIKAVQSFCKKEIRECGGVKQVGRSSVLIRQGGFKGGHEGEEGTGVEEKDSASGIGNLDLAEKGTEPEGQSITKEESPEPPNDDRKDEGSGKSAEKGAEPFPRRG</sequence>
<keyword evidence="2" id="KW-1185">Reference proteome</keyword>
<evidence type="ECO:0000313" key="1">
    <source>
        <dbReference type="EMBL" id="KAI3665729.1"/>
    </source>
</evidence>
<proteinExistence type="predicted"/>
<name>A0ACB8XF15_ARCLA</name>
<evidence type="ECO:0000313" key="2">
    <source>
        <dbReference type="Proteomes" id="UP001055879"/>
    </source>
</evidence>
<organism evidence="1 2">
    <name type="scientific">Arctium lappa</name>
    <name type="common">Greater burdock</name>
    <name type="synonym">Lappa major</name>
    <dbReference type="NCBI Taxonomy" id="4217"/>
    <lineage>
        <taxon>Eukaryota</taxon>
        <taxon>Viridiplantae</taxon>
        <taxon>Streptophyta</taxon>
        <taxon>Embryophyta</taxon>
        <taxon>Tracheophyta</taxon>
        <taxon>Spermatophyta</taxon>
        <taxon>Magnoliopsida</taxon>
        <taxon>eudicotyledons</taxon>
        <taxon>Gunneridae</taxon>
        <taxon>Pentapetalae</taxon>
        <taxon>asterids</taxon>
        <taxon>campanulids</taxon>
        <taxon>Asterales</taxon>
        <taxon>Asteraceae</taxon>
        <taxon>Carduoideae</taxon>
        <taxon>Cardueae</taxon>
        <taxon>Arctiinae</taxon>
        <taxon>Arctium</taxon>
    </lineage>
</organism>
<protein>
    <submittedName>
        <fullName evidence="1">Uncharacterized protein</fullName>
    </submittedName>
</protein>
<reference evidence="1 2" key="2">
    <citation type="journal article" date="2022" name="Mol. Ecol. Resour.">
        <title>The genomes of chicory, endive, great burdock and yacon provide insights into Asteraceae paleo-polyploidization history and plant inulin production.</title>
        <authorList>
            <person name="Fan W."/>
            <person name="Wang S."/>
            <person name="Wang H."/>
            <person name="Wang A."/>
            <person name="Jiang F."/>
            <person name="Liu H."/>
            <person name="Zhao H."/>
            <person name="Xu D."/>
            <person name="Zhang Y."/>
        </authorList>
    </citation>
    <scope>NUCLEOTIDE SEQUENCE [LARGE SCALE GENOMIC DNA]</scope>
    <source>
        <strain evidence="2">cv. Niubang</strain>
    </source>
</reference>